<protein>
    <submittedName>
        <fullName evidence="1">Uncharacterized protein</fullName>
    </submittedName>
</protein>
<gene>
    <name evidence="1" type="ORF">LCGC14_0998480</name>
</gene>
<comment type="caution">
    <text evidence="1">The sequence shown here is derived from an EMBL/GenBank/DDBJ whole genome shotgun (WGS) entry which is preliminary data.</text>
</comment>
<evidence type="ECO:0000313" key="1">
    <source>
        <dbReference type="EMBL" id="KKN14209.1"/>
    </source>
</evidence>
<dbReference type="AlphaFoldDB" id="A0A0F9N8F5"/>
<proteinExistence type="predicted"/>
<reference evidence="1" key="1">
    <citation type="journal article" date="2015" name="Nature">
        <title>Complex archaea that bridge the gap between prokaryotes and eukaryotes.</title>
        <authorList>
            <person name="Spang A."/>
            <person name="Saw J.H."/>
            <person name="Jorgensen S.L."/>
            <person name="Zaremba-Niedzwiedzka K."/>
            <person name="Martijn J."/>
            <person name="Lind A.E."/>
            <person name="van Eijk R."/>
            <person name="Schleper C."/>
            <person name="Guy L."/>
            <person name="Ettema T.J."/>
        </authorList>
    </citation>
    <scope>NUCLEOTIDE SEQUENCE</scope>
</reference>
<sequence>MTKELTLRKISKLVSKIDDAIRERSRDIYENIVTTVVIHDPISDMIKTVVGANEDWDEALMEVLRLIGLRVTLRGALGSANQSAGINHLVTELCGLEQKLNLSRQIQRSAPKETQLTVDVLKRRMEARREAQTNATIDVSGYGRQNAEVTSDLPVLGKHNIVYLELMETQMKDQIEATHDKLEHLNSTVAIELPDDVVEELQSLNILS</sequence>
<dbReference type="EMBL" id="LAZR01003842">
    <property type="protein sequence ID" value="KKN14209.1"/>
    <property type="molecule type" value="Genomic_DNA"/>
</dbReference>
<accession>A0A0F9N8F5</accession>
<organism evidence="1">
    <name type="scientific">marine sediment metagenome</name>
    <dbReference type="NCBI Taxonomy" id="412755"/>
    <lineage>
        <taxon>unclassified sequences</taxon>
        <taxon>metagenomes</taxon>
        <taxon>ecological metagenomes</taxon>
    </lineage>
</organism>
<name>A0A0F9N8F5_9ZZZZ</name>